<dbReference type="Gene3D" id="3.40.630.30">
    <property type="match status" value="1"/>
</dbReference>
<keyword evidence="1 3" id="KW-0808">Transferase</keyword>
<comment type="caution">
    <text evidence="3">The sequence shown here is derived from an EMBL/GenBank/DDBJ whole genome shotgun (WGS) entry which is preliminary data.</text>
</comment>
<dbReference type="InterPro" id="IPR016181">
    <property type="entry name" value="Acyl_CoA_acyltransferase"/>
</dbReference>
<dbReference type="PANTHER" id="PTHR13947:SF37">
    <property type="entry name" value="LD18367P"/>
    <property type="match status" value="1"/>
</dbReference>
<dbReference type="PANTHER" id="PTHR13947">
    <property type="entry name" value="GNAT FAMILY N-ACETYLTRANSFERASE"/>
    <property type="match status" value="1"/>
</dbReference>
<proteinExistence type="predicted"/>
<dbReference type="GO" id="GO:0008080">
    <property type="term" value="F:N-acetyltransferase activity"/>
    <property type="evidence" value="ECO:0007669"/>
    <property type="project" value="InterPro"/>
</dbReference>
<evidence type="ECO:0000256" key="1">
    <source>
        <dbReference type="ARBA" id="ARBA00022679"/>
    </source>
</evidence>
<keyword evidence="5" id="KW-1185">Reference proteome</keyword>
<dbReference type="EMBL" id="BJXR01000078">
    <property type="protein sequence ID" value="GEN13333.1"/>
    <property type="molecule type" value="Genomic_DNA"/>
</dbReference>
<dbReference type="Proteomes" id="UP000183760">
    <property type="component" value="Unassembled WGS sequence"/>
</dbReference>
<dbReference type="InterPro" id="IPR000182">
    <property type="entry name" value="GNAT_dom"/>
</dbReference>
<dbReference type="InterPro" id="IPR050769">
    <property type="entry name" value="NAT_camello-type"/>
</dbReference>
<reference evidence="3 6" key="2">
    <citation type="submission" date="2019-07" db="EMBL/GenBank/DDBJ databases">
        <title>Whole genome shotgun sequence of Myxococcus fulvus NBRC 100333.</title>
        <authorList>
            <person name="Hosoyama A."/>
            <person name="Uohara A."/>
            <person name="Ohji S."/>
            <person name="Ichikawa N."/>
        </authorList>
    </citation>
    <scope>NUCLEOTIDE SEQUENCE [LARGE SCALE GENOMIC DNA]</scope>
    <source>
        <strain evidence="3 6">NBRC 100333</strain>
    </source>
</reference>
<dbReference type="STRING" id="1334629.MFUL124B02_00615"/>
<reference evidence="4 5" key="1">
    <citation type="submission" date="2016-10" db="EMBL/GenBank/DDBJ databases">
        <authorList>
            <person name="Varghese N."/>
            <person name="Submissions S."/>
        </authorList>
    </citation>
    <scope>NUCLEOTIDE SEQUENCE [LARGE SCALE GENOMIC DNA]</scope>
    <source>
        <strain evidence="4 5">DSM 16525</strain>
    </source>
</reference>
<dbReference type="Proteomes" id="UP000321514">
    <property type="component" value="Unassembled WGS sequence"/>
</dbReference>
<gene>
    <name evidence="3" type="ORF">MFU01_83700</name>
    <name evidence="4" type="ORF">SAMN05443572_11758</name>
</gene>
<accession>A0A511TI95</accession>
<evidence type="ECO:0000313" key="6">
    <source>
        <dbReference type="Proteomes" id="UP000321514"/>
    </source>
</evidence>
<dbReference type="EMBL" id="FOIB01000017">
    <property type="protein sequence ID" value="SEU41710.1"/>
    <property type="molecule type" value="Genomic_DNA"/>
</dbReference>
<evidence type="ECO:0000313" key="5">
    <source>
        <dbReference type="Proteomes" id="UP000183760"/>
    </source>
</evidence>
<dbReference type="AlphaFoldDB" id="A0A511TI95"/>
<name>A0A511TI95_MYXFU</name>
<dbReference type="OrthoDB" id="9803233at2"/>
<sequence>MSTQDVVGRAVIREIRPEDDVAVGELLVEAFTTQYAKKLPEVVYTEERKRELRDVAARRKIASLLVAELDGEVVGTVALFPPGAPGSEAWLPRAADLRGLATAVKMHGSGLARPLLDAAEALARRWDMDAVCLHVRRGAVGVARMYMSRGYVREPEGDMNLPTVFLEAYVLRLK</sequence>
<dbReference type="SUPFAM" id="SSF55729">
    <property type="entry name" value="Acyl-CoA N-acyltransferases (Nat)"/>
    <property type="match status" value="1"/>
</dbReference>
<evidence type="ECO:0000259" key="2">
    <source>
        <dbReference type="PROSITE" id="PS51186"/>
    </source>
</evidence>
<dbReference type="PROSITE" id="PS51186">
    <property type="entry name" value="GNAT"/>
    <property type="match status" value="1"/>
</dbReference>
<organism evidence="3 6">
    <name type="scientific">Myxococcus fulvus</name>
    <dbReference type="NCBI Taxonomy" id="33"/>
    <lineage>
        <taxon>Bacteria</taxon>
        <taxon>Pseudomonadati</taxon>
        <taxon>Myxococcota</taxon>
        <taxon>Myxococcia</taxon>
        <taxon>Myxococcales</taxon>
        <taxon>Cystobacterineae</taxon>
        <taxon>Myxococcaceae</taxon>
        <taxon>Myxococcus</taxon>
    </lineage>
</organism>
<protein>
    <submittedName>
        <fullName evidence="3 4">N-acetyltransferase</fullName>
    </submittedName>
</protein>
<feature type="domain" description="N-acetyltransferase" evidence="2">
    <location>
        <begin position="10"/>
        <end position="174"/>
    </location>
</feature>
<dbReference type="Pfam" id="PF00583">
    <property type="entry name" value="Acetyltransf_1"/>
    <property type="match status" value="1"/>
</dbReference>
<evidence type="ECO:0000313" key="3">
    <source>
        <dbReference type="EMBL" id="GEN13333.1"/>
    </source>
</evidence>
<evidence type="ECO:0000313" key="4">
    <source>
        <dbReference type="EMBL" id="SEU41710.1"/>
    </source>
</evidence>
<dbReference type="CDD" id="cd04301">
    <property type="entry name" value="NAT_SF"/>
    <property type="match status" value="1"/>
</dbReference>
<dbReference type="RefSeq" id="WP_074959256.1">
    <property type="nucleotide sequence ID" value="NZ_BJXR01000078.1"/>
</dbReference>